<protein>
    <submittedName>
        <fullName evidence="1">DUF4251 domain-containing protein</fullName>
    </submittedName>
</protein>
<sequence length="181" mass="20300">MKPYYYIISFLFIIMFSCGSSKEHTTDSEIQALTALVEGKQYVIESDWAYPQTTRAMQQVINSGLLQPGNNSASINLIGNPNFLKISGDSISSYLPYFGERQMNVAYGGRDGTIEFKGAIENYQVVKRKDNGYDIAFEADSNSENFKVNITLWPSLKSNIRLISASRFGIRYSGMVKPVTE</sequence>
<dbReference type="EMBL" id="JAKKDV010000003">
    <property type="protein sequence ID" value="MCF7560698.1"/>
    <property type="molecule type" value="Genomic_DNA"/>
</dbReference>
<dbReference type="Proteomes" id="UP001200022">
    <property type="component" value="Unassembled WGS sequence"/>
</dbReference>
<dbReference type="InterPro" id="IPR025347">
    <property type="entry name" value="DUF4251"/>
</dbReference>
<keyword evidence="2" id="KW-1185">Reference proteome</keyword>
<dbReference type="PROSITE" id="PS51257">
    <property type="entry name" value="PROKAR_LIPOPROTEIN"/>
    <property type="match status" value="1"/>
</dbReference>
<dbReference type="Pfam" id="PF14059">
    <property type="entry name" value="DUF4251"/>
    <property type="match status" value="1"/>
</dbReference>
<comment type="caution">
    <text evidence="1">The sequence shown here is derived from an EMBL/GenBank/DDBJ whole genome shotgun (WGS) entry which is preliminary data.</text>
</comment>
<evidence type="ECO:0000313" key="2">
    <source>
        <dbReference type="Proteomes" id="UP001200022"/>
    </source>
</evidence>
<reference evidence="1 2" key="1">
    <citation type="submission" date="2022-01" db="EMBL/GenBank/DDBJ databases">
        <title>Draft genome sequence of Sabulilitoribacter multivorans KCTC 32326.</title>
        <authorList>
            <person name="Oh J.-S."/>
        </authorList>
    </citation>
    <scope>NUCLEOTIDE SEQUENCE [LARGE SCALE GENOMIC DNA]</scope>
    <source>
        <strain evidence="1 2">M-M16</strain>
    </source>
</reference>
<dbReference type="RefSeq" id="WP_237231379.1">
    <property type="nucleotide sequence ID" value="NZ_JAKKDV010000003.1"/>
</dbReference>
<accession>A0ABS9IJC7</accession>
<name>A0ABS9IJC7_9FLAO</name>
<proteinExistence type="predicted"/>
<evidence type="ECO:0000313" key="1">
    <source>
        <dbReference type="EMBL" id="MCF7560698.1"/>
    </source>
</evidence>
<organism evidence="1 2">
    <name type="scientific">Flaviramulus multivorans</name>
    <dbReference type="NCBI Taxonomy" id="1304750"/>
    <lineage>
        <taxon>Bacteria</taxon>
        <taxon>Pseudomonadati</taxon>
        <taxon>Bacteroidota</taxon>
        <taxon>Flavobacteriia</taxon>
        <taxon>Flavobacteriales</taxon>
        <taxon>Flavobacteriaceae</taxon>
        <taxon>Flaviramulus</taxon>
    </lineage>
</organism>
<gene>
    <name evidence="1" type="ORF">L3X39_08610</name>
</gene>
<dbReference type="Gene3D" id="2.40.128.410">
    <property type="match status" value="1"/>
</dbReference>